<evidence type="ECO:0000313" key="10">
    <source>
        <dbReference type="RefSeq" id="XP_022098574.1"/>
    </source>
</evidence>
<accession>A0A8B7YYZ8</accession>
<dbReference type="Proteomes" id="UP000694845">
    <property type="component" value="Unplaced"/>
</dbReference>
<keyword evidence="9" id="KW-1185">Reference proteome</keyword>
<dbReference type="Pfam" id="PF25780">
    <property type="entry name" value="TPR_IPO5"/>
    <property type="match status" value="1"/>
</dbReference>
<dbReference type="GO" id="GO:0006606">
    <property type="term" value="P:protein import into nucleus"/>
    <property type="evidence" value="ECO:0007669"/>
    <property type="project" value="InterPro"/>
</dbReference>
<dbReference type="InterPro" id="IPR000357">
    <property type="entry name" value="HEAT"/>
</dbReference>
<organism evidence="9 10">
    <name type="scientific">Acanthaster planci</name>
    <name type="common">Crown-of-thorns starfish</name>
    <dbReference type="NCBI Taxonomy" id="133434"/>
    <lineage>
        <taxon>Eukaryota</taxon>
        <taxon>Metazoa</taxon>
        <taxon>Echinodermata</taxon>
        <taxon>Eleutherozoa</taxon>
        <taxon>Asterozoa</taxon>
        <taxon>Asteroidea</taxon>
        <taxon>Valvatacea</taxon>
        <taxon>Valvatida</taxon>
        <taxon>Acanthasteridae</taxon>
        <taxon>Acanthaster</taxon>
    </lineage>
</organism>
<evidence type="ECO:0000256" key="7">
    <source>
        <dbReference type="ARBA" id="ARBA00023242"/>
    </source>
</evidence>
<dbReference type="InterPro" id="IPR041389">
    <property type="entry name" value="Importin_rep_6"/>
</dbReference>
<sequence length="1100" mass="123898">MAVMMSEQEQFESLLASLMSSDNHARNQSEAAYENIPTSTKIPFLVRSFRNAKVPPESRQMAAVLLRRVISTHHDDVWPNLGEESQGWIKVELLSGIQEETTPLVQRRICDVAAELARNLVDEDGNLLWPEVLEFLFSCATSNNVSLMESALHIFNNYPGIFGNRQAHYLEVIKQMLAQCIAEQQQLSVRILAAKAIISFILAQGNDTATQKHFAHLIPSVIQACVESVRVGDDDTLLKSFIELEETVPKLIRPHLETVVCFALKIVEDTNLTDSWRQLGLEMIVTLAETAPAMLRKLPQYIPHIISKMLAMMVDLEEDPEWAMGDDLDDDDADSNAVAGESALDRFACGIGGKTMLPQIKVSIPPMLQNPDWRYRHAALMAISAVGEGCHKQMEAMLGQIVESVLPFLEDQHPRVRYASCNALGQMATDFAQTFERKFHQKVVPGLLAVLDDHSHPRVQAHAGAALVNFSEACPKNLLLPYLDAILTKLEGVLNMKISELVQTGTKLVLEQMVTTLAAVADTSEETFLQYYDRFMPNLKYIVQNANTKELRLLRGKTIECISLIGLAVGREKFSMDGNDVMQLLLKSQVDPNDLEDDDPQVSYMISAWGRMCKILGRDFQQYLPLVMGPTLKTASLKPEVALLDAEEAKTMTEDEGWEFVNLGEQQSFGIKTAGLEDKSTACQMLVCYARELKEAFAEYTEEVAKIMVPLLKFYFHDMVRFTAAESMPLLLECVKDKGDEYVASMWSFMYPEMIKAVQTEPEVEILQEHMESLSKCIEYLGSGCLSNEQMQEISRTLIDMLEEHFKRQADRQEKRKDEDYDDDVEENLQDEHQDDAYLLSKVSDIVHAILGTQREAGIPFFEQLLPHVVRLLSVDRPWTDRQWGICIFDDVIEYLGPNSFKYQEYFLNPLLQYVCDRSAEVRQAAAYGCGVMGKFGGPQYAQACLEAIPTLSAVIADPQSKSRDNLYATENAIAAVTKILQHNNSKLNLDELLPLWLSWLPVTEDKEEAVHVYSFLCDLIESNNHIILGINNGNLPNLLAILSEAFSNDALCEDENVLHRCINIVKQIQSNQELWTVCVAQLSTEHQQALIDALKMLEH</sequence>
<evidence type="ECO:0000259" key="8">
    <source>
        <dbReference type="Pfam" id="PF25780"/>
    </source>
</evidence>
<dbReference type="PANTHER" id="PTHR10527">
    <property type="entry name" value="IMPORTIN BETA"/>
    <property type="match status" value="1"/>
</dbReference>
<dbReference type="InterPro" id="IPR011989">
    <property type="entry name" value="ARM-like"/>
</dbReference>
<gene>
    <name evidence="10" type="primary">LOC110983557</name>
</gene>
<dbReference type="Pfam" id="PF18829">
    <property type="entry name" value="Importin_rep_6"/>
    <property type="match status" value="1"/>
</dbReference>
<evidence type="ECO:0000256" key="2">
    <source>
        <dbReference type="ARBA" id="ARBA00004496"/>
    </source>
</evidence>
<dbReference type="InterPro" id="IPR041653">
    <property type="entry name" value="Importin_rep_4"/>
</dbReference>
<reference evidence="10" key="1">
    <citation type="submission" date="2025-08" db="UniProtKB">
        <authorList>
            <consortium name="RefSeq"/>
        </authorList>
    </citation>
    <scope>IDENTIFICATION</scope>
</reference>
<keyword evidence="6" id="KW-0653">Protein transport</keyword>
<evidence type="ECO:0000313" key="9">
    <source>
        <dbReference type="Proteomes" id="UP000694845"/>
    </source>
</evidence>
<evidence type="ECO:0000256" key="5">
    <source>
        <dbReference type="ARBA" id="ARBA00022737"/>
    </source>
</evidence>
<dbReference type="Pfam" id="PF02985">
    <property type="entry name" value="HEAT"/>
    <property type="match status" value="1"/>
</dbReference>
<keyword evidence="4" id="KW-0963">Cytoplasm</keyword>
<dbReference type="Pfam" id="PF13513">
    <property type="entry name" value="HEAT_EZ"/>
    <property type="match status" value="1"/>
</dbReference>
<dbReference type="Gene3D" id="1.25.10.10">
    <property type="entry name" value="Leucine-rich Repeat Variant"/>
    <property type="match status" value="1"/>
</dbReference>
<evidence type="ECO:0000256" key="4">
    <source>
        <dbReference type="ARBA" id="ARBA00022490"/>
    </source>
</evidence>
<dbReference type="AlphaFoldDB" id="A0A8B7YYZ8"/>
<feature type="domain" description="IPO4/5-like TPR repeats" evidence="8">
    <location>
        <begin position="102"/>
        <end position="261"/>
    </location>
</feature>
<protein>
    <submittedName>
        <fullName evidence="10">Importin-5-like</fullName>
    </submittedName>
</protein>
<dbReference type="GO" id="GO:0005634">
    <property type="term" value="C:nucleus"/>
    <property type="evidence" value="ECO:0007669"/>
    <property type="project" value="UniProtKB-SubCell"/>
</dbReference>
<keyword evidence="7" id="KW-0539">Nucleus</keyword>
<dbReference type="OrthoDB" id="543373at2759"/>
<dbReference type="SUPFAM" id="SSF48371">
    <property type="entry name" value="ARM repeat"/>
    <property type="match status" value="2"/>
</dbReference>
<keyword evidence="5" id="KW-0677">Repeat</keyword>
<comment type="subcellular location">
    <subcellularLocation>
        <location evidence="2">Cytoplasm</location>
    </subcellularLocation>
    <subcellularLocation>
        <location evidence="1">Nucleus</location>
    </subcellularLocation>
</comment>
<dbReference type="OMA" id="PKRFVQE"/>
<dbReference type="GO" id="GO:0005737">
    <property type="term" value="C:cytoplasm"/>
    <property type="evidence" value="ECO:0007669"/>
    <property type="project" value="UniProtKB-SubCell"/>
</dbReference>
<evidence type="ECO:0000256" key="1">
    <source>
        <dbReference type="ARBA" id="ARBA00004123"/>
    </source>
</evidence>
<dbReference type="Pfam" id="PF18808">
    <property type="entry name" value="Importin_rep_4"/>
    <property type="match status" value="1"/>
</dbReference>
<dbReference type="InterPro" id="IPR057672">
    <property type="entry name" value="TPR_IPO4/5"/>
</dbReference>
<dbReference type="RefSeq" id="XP_022098574.1">
    <property type="nucleotide sequence ID" value="XM_022242882.1"/>
</dbReference>
<dbReference type="InterPro" id="IPR040122">
    <property type="entry name" value="Importin_beta"/>
</dbReference>
<dbReference type="InterPro" id="IPR016024">
    <property type="entry name" value="ARM-type_fold"/>
</dbReference>
<evidence type="ECO:0000256" key="3">
    <source>
        <dbReference type="ARBA" id="ARBA00022448"/>
    </source>
</evidence>
<dbReference type="GeneID" id="110983557"/>
<keyword evidence="3" id="KW-0813">Transport</keyword>
<dbReference type="KEGG" id="aplc:110983557"/>
<proteinExistence type="predicted"/>
<evidence type="ECO:0000256" key="6">
    <source>
        <dbReference type="ARBA" id="ARBA00022927"/>
    </source>
</evidence>
<name>A0A8B7YYZ8_ACAPL</name>